<dbReference type="Proteomes" id="UP000076580">
    <property type="component" value="Chromosome 02"/>
</dbReference>
<comment type="caution">
    <text evidence="1">The sequence shown here is derived from an EMBL/GenBank/DDBJ whole genome shotgun (WGS) entry which is preliminary data.</text>
</comment>
<organism evidence="1 2">
    <name type="scientific">Drechmeria coniospora</name>
    <name type="common">Nematophagous fungus</name>
    <name type="synonym">Meria coniospora</name>
    <dbReference type="NCBI Taxonomy" id="98403"/>
    <lineage>
        <taxon>Eukaryota</taxon>
        <taxon>Fungi</taxon>
        <taxon>Dikarya</taxon>
        <taxon>Ascomycota</taxon>
        <taxon>Pezizomycotina</taxon>
        <taxon>Sordariomycetes</taxon>
        <taxon>Hypocreomycetidae</taxon>
        <taxon>Hypocreales</taxon>
        <taxon>Ophiocordycipitaceae</taxon>
        <taxon>Drechmeria</taxon>
    </lineage>
</organism>
<dbReference type="EMBL" id="LAYC01000002">
    <property type="protein sequence ID" value="KYK57042.1"/>
    <property type="molecule type" value="Genomic_DNA"/>
</dbReference>
<keyword evidence="2" id="KW-1185">Reference proteome</keyword>
<dbReference type="RefSeq" id="XP_040656394.1">
    <property type="nucleotide sequence ID" value="XM_040801361.1"/>
</dbReference>
<dbReference type="AlphaFoldDB" id="A0A151GJ44"/>
<gene>
    <name evidence="1" type="ORF">DCS_04049</name>
</gene>
<accession>A0A151GJ44</accession>
<dbReference type="InParanoid" id="A0A151GJ44"/>
<protein>
    <submittedName>
        <fullName evidence="1">Uncharacterized protein</fullName>
    </submittedName>
</protein>
<reference evidence="1 2" key="1">
    <citation type="journal article" date="2016" name="Sci. Rep.">
        <title>Insights into Adaptations to a Near-Obligate Nematode Endoparasitic Lifestyle from the Finished Genome of Drechmeria coniospora.</title>
        <authorList>
            <person name="Zhang L."/>
            <person name="Zhou Z."/>
            <person name="Guo Q."/>
            <person name="Fokkens L."/>
            <person name="Miskei M."/>
            <person name="Pocsi I."/>
            <person name="Zhang W."/>
            <person name="Chen M."/>
            <person name="Wang L."/>
            <person name="Sun Y."/>
            <person name="Donzelli B.G."/>
            <person name="Gibson D.M."/>
            <person name="Nelson D.R."/>
            <person name="Luo J.G."/>
            <person name="Rep M."/>
            <person name="Liu H."/>
            <person name="Yang S."/>
            <person name="Wang J."/>
            <person name="Krasnoff S.B."/>
            <person name="Xu Y."/>
            <person name="Molnar I."/>
            <person name="Lin M."/>
        </authorList>
    </citation>
    <scope>NUCLEOTIDE SEQUENCE [LARGE SCALE GENOMIC DNA]</scope>
    <source>
        <strain evidence="1 2">ARSEF 6962</strain>
    </source>
</reference>
<dbReference type="GeneID" id="63716692"/>
<evidence type="ECO:0000313" key="1">
    <source>
        <dbReference type="EMBL" id="KYK57042.1"/>
    </source>
</evidence>
<proteinExistence type="predicted"/>
<sequence>MNCSPNSANPSTGDESLKETIDDLTRIFDVRYSDKTKLISVGNAIVTILSKTSFANITTATIKALMFLLATWSRAVRRVFDDALLPITEDAELFVLKDCFEDACRLWYDIEWQ</sequence>
<name>A0A151GJ44_DRECN</name>
<evidence type="ECO:0000313" key="2">
    <source>
        <dbReference type="Proteomes" id="UP000076580"/>
    </source>
</evidence>